<dbReference type="InterPro" id="IPR028082">
    <property type="entry name" value="Peripla_BP_I"/>
</dbReference>
<keyword evidence="4" id="KW-0029">Amino-acid transport</keyword>
<dbReference type="HOGENOM" id="CLU_027128_0_1_7"/>
<dbReference type="PROSITE" id="PS51257">
    <property type="entry name" value="PROKAR_LIPOPROTEIN"/>
    <property type="match status" value="1"/>
</dbReference>
<dbReference type="PANTHER" id="PTHR30483:SF38">
    <property type="entry name" value="BLR7848 PROTEIN"/>
    <property type="match status" value="1"/>
</dbReference>
<feature type="domain" description="Leucine-binding protein" evidence="6">
    <location>
        <begin position="28"/>
        <end position="370"/>
    </location>
</feature>
<evidence type="ECO:0000259" key="6">
    <source>
        <dbReference type="Pfam" id="PF13458"/>
    </source>
</evidence>
<dbReference type="RefSeq" id="WP_009182286.1">
    <property type="nucleotide sequence ID" value="NZ_CM001368.1"/>
</dbReference>
<feature type="chain" id="PRO_5003503208" evidence="5">
    <location>
        <begin position="26"/>
        <end position="383"/>
    </location>
</feature>
<keyword evidence="7" id="KW-0675">Receptor</keyword>
<evidence type="ECO:0000313" key="8">
    <source>
        <dbReference type="Proteomes" id="UP000004662"/>
    </source>
</evidence>
<dbReference type="EMBL" id="CM001368">
    <property type="protein sequence ID" value="EHJ48929.1"/>
    <property type="molecule type" value="Genomic_DNA"/>
</dbReference>
<evidence type="ECO:0000256" key="1">
    <source>
        <dbReference type="ARBA" id="ARBA00010062"/>
    </source>
</evidence>
<gene>
    <name evidence="7" type="ORF">DFW101_2927</name>
</gene>
<evidence type="ECO:0000256" key="2">
    <source>
        <dbReference type="ARBA" id="ARBA00022448"/>
    </source>
</evidence>
<evidence type="ECO:0000313" key="7">
    <source>
        <dbReference type="EMBL" id="EHJ48929.1"/>
    </source>
</evidence>
<dbReference type="SUPFAM" id="SSF53822">
    <property type="entry name" value="Periplasmic binding protein-like I"/>
    <property type="match status" value="1"/>
</dbReference>
<dbReference type="InterPro" id="IPR028081">
    <property type="entry name" value="Leu-bd"/>
</dbReference>
<dbReference type="CDD" id="cd06333">
    <property type="entry name" value="PBP1_ABC_RPA1789-like"/>
    <property type="match status" value="1"/>
</dbReference>
<dbReference type="GO" id="GO:0006865">
    <property type="term" value="P:amino acid transport"/>
    <property type="evidence" value="ECO:0007669"/>
    <property type="project" value="UniProtKB-KW"/>
</dbReference>
<dbReference type="InterPro" id="IPR051010">
    <property type="entry name" value="BCAA_transport"/>
</dbReference>
<evidence type="ECO:0000256" key="5">
    <source>
        <dbReference type="SAM" id="SignalP"/>
    </source>
</evidence>
<protein>
    <submittedName>
        <fullName evidence="7">Extracellular ligand-binding receptor</fullName>
    </submittedName>
</protein>
<sequence>MSVKAILLALCAVVAAACPIRPAVAAEPIRFGAVLSVSGPASFLGEPEKNTIQMEVEKLNAAGGVLGRPIEVVILDDETDVNKAVLAVDRLIKKEQVAAILGPTTSGNTLAVMGKAAAAKVPLISCSAAEKITKPVNPSIFKVAPSDRLAVARILSHAKKQGYRKLAILTVSDGFGQAGREVLKELIPAQGFELTADEVFGPKDTDMTAQLTNIQGTAPDAVICWGTNPGPAVVAKNRVQLGMKTPLYMSHGVASKKFIELAGDAAEGLLLPAGKITVAEKLPDADPEKAQLVAYAKAYEERFKAPVSTFGGHGYDSLHLAAKAVADAGSDKPQAIRDALEKTKAFPGIGGIFTFTPEDHAGLGQDAFIMLGIEKGDWVIVGD</sequence>
<dbReference type="Proteomes" id="UP000004662">
    <property type="component" value="Chromosome"/>
</dbReference>
<keyword evidence="8" id="KW-1185">Reference proteome</keyword>
<keyword evidence="2" id="KW-0813">Transport</keyword>
<accession>G7Q5C8</accession>
<keyword evidence="3 5" id="KW-0732">Signal</keyword>
<organism evidence="7 8">
    <name type="scientific">Solidesulfovibrio carbinoliphilus subsp. oakridgensis</name>
    <dbReference type="NCBI Taxonomy" id="694327"/>
    <lineage>
        <taxon>Bacteria</taxon>
        <taxon>Pseudomonadati</taxon>
        <taxon>Thermodesulfobacteriota</taxon>
        <taxon>Desulfovibrionia</taxon>
        <taxon>Desulfovibrionales</taxon>
        <taxon>Desulfovibrionaceae</taxon>
        <taxon>Solidesulfovibrio</taxon>
    </lineage>
</organism>
<dbReference type="InterPro" id="IPR000709">
    <property type="entry name" value="Leu_Ile_Val-bd"/>
</dbReference>
<evidence type="ECO:0000256" key="3">
    <source>
        <dbReference type="ARBA" id="ARBA00022729"/>
    </source>
</evidence>
<dbReference type="Gene3D" id="3.40.50.2300">
    <property type="match status" value="2"/>
</dbReference>
<dbReference type="PRINTS" id="PR00337">
    <property type="entry name" value="LEUILEVALBP"/>
</dbReference>
<dbReference type="eggNOG" id="COG0683">
    <property type="taxonomic scope" value="Bacteria"/>
</dbReference>
<dbReference type="AlphaFoldDB" id="G7Q5C8"/>
<dbReference type="STRING" id="694327.DFW101_2927"/>
<proteinExistence type="inferred from homology"/>
<dbReference type="OrthoDB" id="9791590at2"/>
<feature type="signal peptide" evidence="5">
    <location>
        <begin position="1"/>
        <end position="25"/>
    </location>
</feature>
<dbReference type="Pfam" id="PF13458">
    <property type="entry name" value="Peripla_BP_6"/>
    <property type="match status" value="1"/>
</dbReference>
<dbReference type="PANTHER" id="PTHR30483">
    <property type="entry name" value="LEUCINE-SPECIFIC-BINDING PROTEIN"/>
    <property type="match status" value="1"/>
</dbReference>
<name>G7Q5C8_9BACT</name>
<reference evidence="8" key="1">
    <citation type="journal article" date="2015" name="Genome Announc.">
        <title>High-Quality Draft Genome Sequence of Desulfovibrio carbinoliphilus FW-101-2B, an Organic Acid-Oxidizing Sulfate-Reducing Bacterium Isolated from Uranium(VI)-Contaminated Groundwater.</title>
        <authorList>
            <person name="Ramsay B.D."/>
            <person name="Hwang C."/>
            <person name="Woo H.L."/>
            <person name="Carroll S.L."/>
            <person name="Lucas S."/>
            <person name="Han J."/>
            <person name="Lapidus A.L."/>
            <person name="Cheng J.F."/>
            <person name="Goodwin L.A."/>
            <person name="Pitluck S."/>
            <person name="Peters L."/>
            <person name="Chertkov O."/>
            <person name="Held B."/>
            <person name="Detter J.C."/>
            <person name="Han C.S."/>
            <person name="Tapia R."/>
            <person name="Land M.L."/>
            <person name="Hauser L.J."/>
            <person name="Kyrpides N.C."/>
            <person name="Ivanova N.N."/>
            <person name="Mikhailova N."/>
            <person name="Pagani I."/>
            <person name="Woyke T."/>
            <person name="Arkin A.P."/>
            <person name="Dehal P."/>
            <person name="Chivian D."/>
            <person name="Criddle C.S."/>
            <person name="Wu W."/>
            <person name="Chakraborty R."/>
            <person name="Hazen T.C."/>
            <person name="Fields M.W."/>
        </authorList>
    </citation>
    <scope>NUCLEOTIDE SEQUENCE [LARGE SCALE GENOMIC DNA]</scope>
    <source>
        <strain evidence="8">FW-101-2B</strain>
    </source>
</reference>
<evidence type="ECO:0000256" key="4">
    <source>
        <dbReference type="ARBA" id="ARBA00022970"/>
    </source>
</evidence>
<comment type="similarity">
    <text evidence="1">Belongs to the leucine-binding protein family.</text>
</comment>